<proteinExistence type="predicted"/>
<reference evidence="2 3" key="1">
    <citation type="submission" date="2021-06" db="EMBL/GenBank/DDBJ databases">
        <title>Genome sequence of Babesia caballi.</title>
        <authorList>
            <person name="Yamagishi J."/>
            <person name="Kidaka T."/>
            <person name="Ochi A."/>
        </authorList>
    </citation>
    <scope>NUCLEOTIDE SEQUENCE [LARGE SCALE GENOMIC DNA]</scope>
    <source>
        <strain evidence="2">USDA-D6B2</strain>
    </source>
</reference>
<protein>
    <submittedName>
        <fullName evidence="2">D-tagatose 3-epimerase</fullName>
    </submittedName>
</protein>
<evidence type="ECO:0000313" key="2">
    <source>
        <dbReference type="EMBL" id="GIX62646.1"/>
    </source>
</evidence>
<gene>
    <name evidence="2" type="ORF">BcabD6B2_20810</name>
</gene>
<sequence length="434" mass="47208">MVTPKDPRSASGPLPRLLRRGLLRRAQRINKAVQTAGGNLLVAEVHVLVDVPGGKQAVEAEPEQRVVLAALAHFNPIRRIGVHLHLLHVVVQLVAHHVARALGGQSLKGQAAREQKGSPEGYGHAAGNEGRRAASEAQRPGQRRVATLGPFDQSDDVRGNRGELGLQVVHEVLRLLRYHGGVEHKVQQVAVVRVDGVAGHVRHGLHRFGTAVVTAQQRLQGEELVRGRKARPSSRGQRLVVAYLEVADGVDALAQAQRGQARPLILRGLRNGDEVGADRLAIADPQVRYGQAAGQRDPQVENVGGSVVVRALAQRALQDPHQTDHLRPGGLDHARILNRRLERLEAAAEKGEAFVQEVAEELRALHWQRFHQVAQEVEKRGEVEADGDQMHVHICQALRGVAQSEQHLLVALARLTRHENGCATRPPAGSLTES</sequence>
<name>A0AAV4LS40_BABCB</name>
<evidence type="ECO:0000313" key="3">
    <source>
        <dbReference type="Proteomes" id="UP001497744"/>
    </source>
</evidence>
<keyword evidence="3" id="KW-1185">Reference proteome</keyword>
<dbReference type="AlphaFoldDB" id="A0AAV4LS40"/>
<evidence type="ECO:0000256" key="1">
    <source>
        <dbReference type="SAM" id="MobiDB-lite"/>
    </source>
</evidence>
<dbReference type="RefSeq" id="XP_067714715.1">
    <property type="nucleotide sequence ID" value="XM_067858614.1"/>
</dbReference>
<dbReference type="EMBL" id="BPLF01000002">
    <property type="protein sequence ID" value="GIX62646.1"/>
    <property type="molecule type" value="Genomic_DNA"/>
</dbReference>
<feature type="region of interest" description="Disordered" evidence="1">
    <location>
        <begin position="105"/>
        <end position="156"/>
    </location>
</feature>
<dbReference type="GeneID" id="94194127"/>
<dbReference type="Proteomes" id="UP001497744">
    <property type="component" value="Unassembled WGS sequence"/>
</dbReference>
<accession>A0AAV4LS40</accession>
<organism evidence="2 3">
    <name type="scientific">Babesia caballi</name>
    <dbReference type="NCBI Taxonomy" id="5871"/>
    <lineage>
        <taxon>Eukaryota</taxon>
        <taxon>Sar</taxon>
        <taxon>Alveolata</taxon>
        <taxon>Apicomplexa</taxon>
        <taxon>Aconoidasida</taxon>
        <taxon>Piroplasmida</taxon>
        <taxon>Babesiidae</taxon>
        <taxon>Babesia</taxon>
    </lineage>
</organism>
<comment type="caution">
    <text evidence="2">The sequence shown here is derived from an EMBL/GenBank/DDBJ whole genome shotgun (WGS) entry which is preliminary data.</text>
</comment>